<evidence type="ECO:0000313" key="1">
    <source>
        <dbReference type="EMBL" id="MBW32271.1"/>
    </source>
</evidence>
<name>A0A2M3ZUT2_9DIPT</name>
<dbReference type="AlphaFoldDB" id="A0A2M3ZUT2"/>
<organism evidence="1">
    <name type="scientific">Anopheles braziliensis</name>
    <dbReference type="NCBI Taxonomy" id="58242"/>
    <lineage>
        <taxon>Eukaryota</taxon>
        <taxon>Metazoa</taxon>
        <taxon>Ecdysozoa</taxon>
        <taxon>Arthropoda</taxon>
        <taxon>Hexapoda</taxon>
        <taxon>Insecta</taxon>
        <taxon>Pterygota</taxon>
        <taxon>Neoptera</taxon>
        <taxon>Endopterygota</taxon>
        <taxon>Diptera</taxon>
        <taxon>Nematocera</taxon>
        <taxon>Culicoidea</taxon>
        <taxon>Culicidae</taxon>
        <taxon>Anophelinae</taxon>
        <taxon>Anopheles</taxon>
    </lineage>
</organism>
<dbReference type="EMBL" id="GGFM01011520">
    <property type="protein sequence ID" value="MBW32271.1"/>
    <property type="molecule type" value="Transcribed_RNA"/>
</dbReference>
<protein>
    <submittedName>
        <fullName evidence="1">Putative secreted peptide</fullName>
    </submittedName>
</protein>
<sequence>MISFCFCFLLLFLFMGFMFQLFSFTIPVFITVSRQGFCFTFLQRTFAMIQHSIPAHSKTSTNLPSFVQAATYGSCKVFQPPPFRYARAFAL</sequence>
<proteinExistence type="predicted"/>
<accession>A0A2M3ZUT2</accession>
<reference evidence="1" key="1">
    <citation type="submission" date="2018-01" db="EMBL/GenBank/DDBJ databases">
        <title>An insight into the sialome of Amazonian anophelines.</title>
        <authorList>
            <person name="Ribeiro J.M."/>
            <person name="Scarpassa V."/>
            <person name="Calvo E."/>
        </authorList>
    </citation>
    <scope>NUCLEOTIDE SEQUENCE</scope>
    <source>
        <tissue evidence="1">Salivary glands</tissue>
    </source>
</reference>